<keyword evidence="14" id="KW-0282">Flagellum</keyword>
<name>A0A5C0ZYD2_9GAMM</name>
<keyword evidence="9 14" id="KW-0326">Glycosidase</keyword>
<evidence type="ECO:0000256" key="3">
    <source>
        <dbReference type="ARBA" id="ARBA00006880"/>
    </source>
</evidence>
<feature type="domain" description="Mannosyl-glycoprotein endo-beta-N-acetylglucosamidase-like" evidence="13">
    <location>
        <begin position="196"/>
        <end position="357"/>
    </location>
</feature>
<comment type="similarity">
    <text evidence="3">In the N-terminal section; belongs to the FlgJ family.</text>
</comment>
<dbReference type="InterPro" id="IPR013377">
    <property type="entry name" value="FlgJ"/>
</dbReference>
<evidence type="ECO:0000256" key="9">
    <source>
        <dbReference type="ARBA" id="ARBA00023295"/>
    </source>
</evidence>
<protein>
    <recommendedName>
        <fullName evidence="5">Peptidoglycan hydrolase FlgJ</fullName>
    </recommendedName>
    <alternativeName>
        <fullName evidence="11">Muramidase FlgJ</fullName>
    </alternativeName>
</protein>
<dbReference type="RefSeq" id="WP_149054482.1">
    <property type="nucleotide sequence ID" value="NZ_CP043420.1"/>
</dbReference>
<keyword evidence="14" id="KW-0969">Cilium</keyword>
<evidence type="ECO:0000256" key="4">
    <source>
        <dbReference type="ARBA" id="ARBA00007974"/>
    </source>
</evidence>
<dbReference type="GO" id="GO:0016798">
    <property type="term" value="F:hydrolase activity, acting on glycosyl bonds"/>
    <property type="evidence" value="ECO:0007669"/>
    <property type="project" value="UniProtKB-KW"/>
</dbReference>
<accession>A0A5C0ZYD2</accession>
<dbReference type="Pfam" id="PF10135">
    <property type="entry name" value="Rod-binding"/>
    <property type="match status" value="1"/>
</dbReference>
<evidence type="ECO:0000256" key="8">
    <source>
        <dbReference type="ARBA" id="ARBA00022801"/>
    </source>
</evidence>
<dbReference type="PANTHER" id="PTHR33308:SF9">
    <property type="entry name" value="PEPTIDOGLYCAN HYDROLASE FLGJ"/>
    <property type="match status" value="1"/>
</dbReference>
<evidence type="ECO:0000256" key="11">
    <source>
        <dbReference type="ARBA" id="ARBA00030835"/>
    </source>
</evidence>
<keyword evidence="8 14" id="KW-0378">Hydrolase</keyword>
<dbReference type="GO" id="GO:0044780">
    <property type="term" value="P:bacterial-type flagellum assembly"/>
    <property type="evidence" value="ECO:0007669"/>
    <property type="project" value="InterPro"/>
</dbReference>
<dbReference type="InterPro" id="IPR002901">
    <property type="entry name" value="MGlyc_endo_b_GlcNAc-like_dom"/>
</dbReference>
<keyword evidence="6" id="KW-0574">Periplasm</keyword>
<dbReference type="GO" id="GO:0042597">
    <property type="term" value="C:periplasmic space"/>
    <property type="evidence" value="ECO:0007669"/>
    <property type="project" value="UniProtKB-SubCell"/>
</dbReference>
<dbReference type="KEGG" id="kuy:FY550_08715"/>
<dbReference type="GO" id="GO:0071555">
    <property type="term" value="P:cell wall organization"/>
    <property type="evidence" value="ECO:0007669"/>
    <property type="project" value="UniProtKB-KW"/>
</dbReference>
<evidence type="ECO:0000256" key="1">
    <source>
        <dbReference type="ARBA" id="ARBA00002954"/>
    </source>
</evidence>
<evidence type="ECO:0000256" key="7">
    <source>
        <dbReference type="ARBA" id="ARBA00022795"/>
    </source>
</evidence>
<evidence type="ECO:0000313" key="15">
    <source>
        <dbReference type="Proteomes" id="UP000322553"/>
    </source>
</evidence>
<keyword evidence="10" id="KW-0961">Cell wall biogenesis/degradation</keyword>
<dbReference type="InterPro" id="IPR051056">
    <property type="entry name" value="Glycosyl_Hydrolase_73"/>
</dbReference>
<dbReference type="SMART" id="SM00047">
    <property type="entry name" value="LYZ2"/>
    <property type="match status" value="1"/>
</dbReference>
<evidence type="ECO:0000259" key="13">
    <source>
        <dbReference type="SMART" id="SM00047"/>
    </source>
</evidence>
<comment type="similarity">
    <text evidence="4">In the C-terminal section; belongs to the glycosyl hydrolase 73 family.</text>
</comment>
<evidence type="ECO:0000256" key="2">
    <source>
        <dbReference type="ARBA" id="ARBA00004418"/>
    </source>
</evidence>
<keyword evidence="7" id="KW-1005">Bacterial flagellum biogenesis</keyword>
<evidence type="ECO:0000256" key="5">
    <source>
        <dbReference type="ARBA" id="ARBA00013433"/>
    </source>
</evidence>
<sequence>MSINPGSSQFALDVQGLSKLRYSARQAPQQGLKQVSQQFESMLLTMMLKSMREASPKSELLDNSSMDTYKSMMDRQWAQTLSERGIGLADMLVSQLGGQTGGKSGVDDKTGPAGLTAITGEEAPRTLSRTLSVGEDQVAALNARRLEALRAVDGQSGHPLVAAEAGRDDKPTDGSLLGLAATSTNVKRATDHAVALEDLPAHVSAFIARVGDAARQVSHATGLSSRLIMAQAALETGWGNSEIRDGSGGASHNLFNIKATGGWQGKSASVATTEYENGRAVNTRDNFRVYDSYGQAFADYARLITENPRYAGVLQADSPEEAARQLQQSGYATDPNYASKLIAVMSQIPDQVGEMVSQMGDRLFGDPGSSTGWLASNEPEDARDSGKADAWSLQRQPTQLF</sequence>
<dbReference type="AlphaFoldDB" id="A0A5C0ZYD2"/>
<dbReference type="EMBL" id="CP043420">
    <property type="protein sequence ID" value="QEL11211.1"/>
    <property type="molecule type" value="Genomic_DNA"/>
</dbReference>
<reference evidence="14 15" key="1">
    <citation type="submission" date="2019-08" db="EMBL/GenBank/DDBJ databases">
        <title>Complete genome sequence of Kushneria sp. YCWA18, a halophilic phosphate-solubilizing bacterium isolated from Daqiao saltern in China.</title>
        <authorList>
            <person name="Du G.-X."/>
            <person name="Qu L.-Y."/>
        </authorList>
    </citation>
    <scope>NUCLEOTIDE SEQUENCE [LARGE SCALE GENOMIC DNA]</scope>
    <source>
        <strain evidence="14 15">YCWA18</strain>
    </source>
</reference>
<comment type="subcellular location">
    <subcellularLocation>
        <location evidence="2">Periplasm</location>
    </subcellularLocation>
</comment>
<dbReference type="Gene3D" id="1.10.530.10">
    <property type="match status" value="1"/>
</dbReference>
<evidence type="ECO:0000256" key="10">
    <source>
        <dbReference type="ARBA" id="ARBA00023316"/>
    </source>
</evidence>
<keyword evidence="15" id="KW-1185">Reference proteome</keyword>
<dbReference type="Proteomes" id="UP000322553">
    <property type="component" value="Chromosome"/>
</dbReference>
<dbReference type="Pfam" id="PF01832">
    <property type="entry name" value="Glucosaminidase"/>
    <property type="match status" value="1"/>
</dbReference>
<dbReference type="Gene3D" id="2.10.70.40">
    <property type="entry name" value="peptidoglycan hydrolase"/>
    <property type="match status" value="1"/>
</dbReference>
<proteinExistence type="inferred from homology"/>
<dbReference type="GO" id="GO:0004040">
    <property type="term" value="F:amidase activity"/>
    <property type="evidence" value="ECO:0007669"/>
    <property type="project" value="InterPro"/>
</dbReference>
<evidence type="ECO:0000313" key="14">
    <source>
        <dbReference type="EMBL" id="QEL11211.1"/>
    </source>
</evidence>
<dbReference type="PANTHER" id="PTHR33308">
    <property type="entry name" value="PEPTIDOGLYCAN HYDROLASE FLGJ"/>
    <property type="match status" value="1"/>
</dbReference>
<comment type="function">
    <text evidence="1">Flagellum-specific muramidase which hydrolyzes the peptidoglycan layer to assemble the rod structure in the periplasmic space.</text>
</comment>
<gene>
    <name evidence="14" type="primary">flgJ</name>
    <name evidence="14" type="ORF">FY550_08715</name>
</gene>
<dbReference type="GO" id="GO:0071973">
    <property type="term" value="P:bacterial-type flagellum-dependent cell motility"/>
    <property type="evidence" value="ECO:0007669"/>
    <property type="project" value="TreeGrafter"/>
</dbReference>
<dbReference type="InterPro" id="IPR019301">
    <property type="entry name" value="Flagellar_prot_FlgJ_N"/>
</dbReference>
<evidence type="ECO:0000256" key="6">
    <source>
        <dbReference type="ARBA" id="ARBA00022764"/>
    </source>
</evidence>
<evidence type="ECO:0000256" key="12">
    <source>
        <dbReference type="SAM" id="MobiDB-lite"/>
    </source>
</evidence>
<organism evidence="14 15">
    <name type="scientific">Kushneria phosphatilytica</name>
    <dbReference type="NCBI Taxonomy" id="657387"/>
    <lineage>
        <taxon>Bacteria</taxon>
        <taxon>Pseudomonadati</taxon>
        <taxon>Pseudomonadota</taxon>
        <taxon>Gammaproteobacteria</taxon>
        <taxon>Oceanospirillales</taxon>
        <taxon>Halomonadaceae</taxon>
        <taxon>Kushneria</taxon>
    </lineage>
</organism>
<dbReference type="NCBIfam" id="TIGR02541">
    <property type="entry name" value="flagell_FlgJ"/>
    <property type="match status" value="1"/>
</dbReference>
<feature type="region of interest" description="Disordered" evidence="12">
    <location>
        <begin position="367"/>
        <end position="401"/>
    </location>
</feature>
<keyword evidence="14" id="KW-0966">Cell projection</keyword>